<keyword evidence="3" id="KW-0812">Transmembrane</keyword>
<keyword evidence="3" id="KW-1133">Transmembrane helix</keyword>
<evidence type="ECO:0000259" key="4">
    <source>
        <dbReference type="Pfam" id="PF03816"/>
    </source>
</evidence>
<dbReference type="Proteomes" id="UP000230842">
    <property type="component" value="Unassembled WGS sequence"/>
</dbReference>
<evidence type="ECO:0000313" key="6">
    <source>
        <dbReference type="Proteomes" id="UP000230842"/>
    </source>
</evidence>
<feature type="region of interest" description="Disordered" evidence="2">
    <location>
        <begin position="85"/>
        <end position="105"/>
    </location>
</feature>
<sequence length="368" mass="40936">MSEYEGAGKRRAEKSRGWFRRHWVATLVASVLSVVVLATSAYAIGMMNSLGDIDRIDSTGTIKEETRPDPAPGEALNILVLGADAESDNNNNSSSIAESMAEPEWPVGSHRSDTIMIAHISADRKHVSVVSIPRDSYVPIYDETGTEMGYNKINAAFSDYGPAGAISTVENLTDVRLDHMVIMDWDGFKDMTEAVGGVRVYIPSTFYDSSQDITWEEGWQNLEGTKALKYVRTRYGLTDGDFGRIERQQNFIRLVLKKMISPENTRNPITLQRTVNSVAENMTIDEDFTNSDLMGLAFALRGIQVDDVNFLTAPLAEPSISETAEGMSIVNLDEEKGEELYTLLKRDRIQKYLKQNPDAELGDTKEID</sequence>
<organism evidence="5 6">
    <name type="scientific">Mumia flava</name>
    <dbReference type="NCBI Taxonomy" id="1348852"/>
    <lineage>
        <taxon>Bacteria</taxon>
        <taxon>Bacillati</taxon>
        <taxon>Actinomycetota</taxon>
        <taxon>Actinomycetes</taxon>
        <taxon>Propionibacteriales</taxon>
        <taxon>Nocardioidaceae</taxon>
        <taxon>Mumia</taxon>
    </lineage>
</organism>
<proteinExistence type="inferred from homology"/>
<reference evidence="5 6" key="1">
    <citation type="submission" date="2017-11" db="EMBL/GenBank/DDBJ databases">
        <title>Genomic Encyclopedia of Archaeal and Bacterial Type Strains, Phase II (KMG-II): From Individual Species to Whole Genera.</title>
        <authorList>
            <person name="Goeker M."/>
        </authorList>
    </citation>
    <scope>NUCLEOTIDE SEQUENCE [LARGE SCALE GENOMIC DNA]</scope>
    <source>
        <strain evidence="5 6">DSM 27763</strain>
    </source>
</reference>
<protein>
    <submittedName>
        <fullName evidence="5">LCP family protein required for cell wall assembly</fullName>
    </submittedName>
</protein>
<evidence type="ECO:0000256" key="3">
    <source>
        <dbReference type="SAM" id="Phobius"/>
    </source>
</evidence>
<dbReference type="OrthoDB" id="9782542at2"/>
<keyword evidence="6" id="KW-1185">Reference proteome</keyword>
<feature type="transmembrane region" description="Helical" evidence="3">
    <location>
        <begin position="21"/>
        <end position="44"/>
    </location>
</feature>
<dbReference type="NCBIfam" id="TIGR00350">
    <property type="entry name" value="lytR_cpsA_psr"/>
    <property type="match status" value="1"/>
</dbReference>
<dbReference type="InterPro" id="IPR050922">
    <property type="entry name" value="LytR/CpsA/Psr_CW_biosynth"/>
</dbReference>
<keyword evidence="3" id="KW-0472">Membrane</keyword>
<accession>A0A2M9BGR2</accession>
<dbReference type="PANTHER" id="PTHR33392">
    <property type="entry name" value="POLYISOPRENYL-TEICHOIC ACID--PEPTIDOGLYCAN TEICHOIC ACID TRANSFERASE TAGU"/>
    <property type="match status" value="1"/>
</dbReference>
<dbReference type="PANTHER" id="PTHR33392:SF6">
    <property type="entry name" value="POLYISOPRENYL-TEICHOIC ACID--PEPTIDOGLYCAN TEICHOIC ACID TRANSFERASE TAGU"/>
    <property type="match status" value="1"/>
</dbReference>
<feature type="domain" description="Cell envelope-related transcriptional attenuator" evidence="4">
    <location>
        <begin position="111"/>
        <end position="260"/>
    </location>
</feature>
<name>A0A2M9BGR2_9ACTN</name>
<evidence type="ECO:0000256" key="2">
    <source>
        <dbReference type="SAM" id="MobiDB-lite"/>
    </source>
</evidence>
<comment type="caution">
    <text evidence="5">The sequence shown here is derived from an EMBL/GenBank/DDBJ whole genome shotgun (WGS) entry which is preliminary data.</text>
</comment>
<dbReference type="Pfam" id="PF03816">
    <property type="entry name" value="LytR_cpsA_psr"/>
    <property type="match status" value="1"/>
</dbReference>
<evidence type="ECO:0000256" key="1">
    <source>
        <dbReference type="ARBA" id="ARBA00006068"/>
    </source>
</evidence>
<evidence type="ECO:0000313" key="5">
    <source>
        <dbReference type="EMBL" id="PJJ57138.1"/>
    </source>
</evidence>
<dbReference type="RefSeq" id="WP_100414578.1">
    <property type="nucleotide sequence ID" value="NZ_PGEZ01000001.1"/>
</dbReference>
<feature type="compositionally biased region" description="Low complexity" evidence="2">
    <location>
        <begin position="88"/>
        <end position="102"/>
    </location>
</feature>
<dbReference type="Gene3D" id="3.40.630.190">
    <property type="entry name" value="LCP protein"/>
    <property type="match status" value="1"/>
</dbReference>
<comment type="similarity">
    <text evidence="1">Belongs to the LytR/CpsA/Psr (LCP) family.</text>
</comment>
<dbReference type="EMBL" id="PGEZ01000001">
    <property type="protein sequence ID" value="PJJ57138.1"/>
    <property type="molecule type" value="Genomic_DNA"/>
</dbReference>
<gene>
    <name evidence="5" type="ORF">CLV56_1359</name>
</gene>
<dbReference type="AlphaFoldDB" id="A0A2M9BGR2"/>
<dbReference type="InterPro" id="IPR004474">
    <property type="entry name" value="LytR_CpsA_psr"/>
</dbReference>